<reference evidence="2" key="1">
    <citation type="submission" date="2019-03" db="EMBL/GenBank/DDBJ databases">
        <title>Lake Tanganyika Metagenome-Assembled Genomes (MAGs).</title>
        <authorList>
            <person name="Tran P."/>
        </authorList>
    </citation>
    <scope>NUCLEOTIDE SEQUENCE</scope>
    <source>
        <strain evidence="2">K_DeepCast_65m_m2_066</strain>
    </source>
</reference>
<evidence type="ECO:0000259" key="1">
    <source>
        <dbReference type="Pfam" id="PF09350"/>
    </source>
</evidence>
<name>A0A937VZJ0_UNCTE</name>
<dbReference type="Proteomes" id="UP000712673">
    <property type="component" value="Unassembled WGS sequence"/>
</dbReference>
<gene>
    <name evidence="2" type="ORF">FJZ47_02925</name>
</gene>
<dbReference type="PANTHER" id="PTHR39158">
    <property type="entry name" value="OS08G0560600 PROTEIN"/>
    <property type="match status" value="1"/>
</dbReference>
<accession>A0A937VZJ0</accession>
<sequence>MDAFTKIAEQRIREAMERGEFDNLPLHGKPVKLDDLVGLPDPLRMGYKILKNAGVLPEEMQLKKELVSLKTLLEACQDETERQALEIKVNEKTLRYDMMMERKLHKPAHQQYRAKILKRLGG</sequence>
<evidence type="ECO:0000313" key="2">
    <source>
        <dbReference type="EMBL" id="MBM3222744.1"/>
    </source>
</evidence>
<proteinExistence type="predicted"/>
<dbReference type="Pfam" id="PF09350">
    <property type="entry name" value="DJC28_CD"/>
    <property type="match status" value="1"/>
</dbReference>
<dbReference type="PANTHER" id="PTHR39158:SF1">
    <property type="entry name" value="DNAJ HOMOLOG SUBFAMILY C MEMBER 28"/>
    <property type="match status" value="1"/>
</dbReference>
<organism evidence="2 3">
    <name type="scientific">Tectimicrobiota bacterium</name>
    <dbReference type="NCBI Taxonomy" id="2528274"/>
    <lineage>
        <taxon>Bacteria</taxon>
        <taxon>Pseudomonadati</taxon>
        <taxon>Nitrospinota/Tectimicrobiota group</taxon>
        <taxon>Candidatus Tectimicrobiota</taxon>
    </lineage>
</organism>
<dbReference type="InterPro" id="IPR018961">
    <property type="entry name" value="DnaJ_homolog_subfam-C_membr-28"/>
</dbReference>
<dbReference type="EMBL" id="VGLS01000050">
    <property type="protein sequence ID" value="MBM3222744.1"/>
    <property type="molecule type" value="Genomic_DNA"/>
</dbReference>
<dbReference type="AlphaFoldDB" id="A0A937VZJ0"/>
<dbReference type="InterPro" id="IPR052573">
    <property type="entry name" value="DnaJ_C_subfamily_28"/>
</dbReference>
<evidence type="ECO:0000313" key="3">
    <source>
        <dbReference type="Proteomes" id="UP000712673"/>
    </source>
</evidence>
<protein>
    <submittedName>
        <fullName evidence="2">DUF1992 domain-containing protein</fullName>
    </submittedName>
</protein>
<comment type="caution">
    <text evidence="2">The sequence shown here is derived from an EMBL/GenBank/DDBJ whole genome shotgun (WGS) entry which is preliminary data.</text>
</comment>
<feature type="domain" description="DnaJ homologue subfamily C member 28 conserved" evidence="1">
    <location>
        <begin position="7"/>
        <end position="73"/>
    </location>
</feature>